<dbReference type="SMART" id="SM00387">
    <property type="entry name" value="HATPase_c"/>
    <property type="match status" value="1"/>
</dbReference>
<keyword evidence="9" id="KW-1185">Reference proteome</keyword>
<accession>A0A256ILZ9</accession>
<dbReference type="Pfam" id="PF16927">
    <property type="entry name" value="HisKA_7TM"/>
    <property type="match status" value="1"/>
</dbReference>
<dbReference type="Pfam" id="PF13596">
    <property type="entry name" value="PAS_10"/>
    <property type="match status" value="1"/>
</dbReference>
<dbReference type="SUPFAM" id="SSF55874">
    <property type="entry name" value="ATPase domain of HSP90 chaperone/DNA topoisomerase II/histidine kinase"/>
    <property type="match status" value="1"/>
</dbReference>
<dbReference type="InterPro" id="IPR036890">
    <property type="entry name" value="HATPase_C_sf"/>
</dbReference>
<proteinExistence type="predicted"/>
<dbReference type="EMBL" id="NHPJ01000059">
    <property type="protein sequence ID" value="OYR57588.1"/>
    <property type="molecule type" value="Genomic_DNA"/>
</dbReference>
<keyword evidence="4" id="KW-0808">Transferase</keyword>
<dbReference type="GO" id="GO:0030295">
    <property type="term" value="F:protein kinase activator activity"/>
    <property type="evidence" value="ECO:0007669"/>
    <property type="project" value="TreeGrafter"/>
</dbReference>
<dbReference type="CDD" id="cd00082">
    <property type="entry name" value="HisKA"/>
    <property type="match status" value="1"/>
</dbReference>
<evidence type="ECO:0000259" key="7">
    <source>
        <dbReference type="PROSITE" id="PS50109"/>
    </source>
</evidence>
<comment type="catalytic activity">
    <reaction evidence="1">
        <text>ATP + protein L-histidine = ADP + protein N-phospho-L-histidine.</text>
        <dbReference type="EC" id="2.7.13.3"/>
    </reaction>
</comment>
<keyword evidence="6" id="KW-1133">Transmembrane helix</keyword>
<dbReference type="PANTHER" id="PTHR42878">
    <property type="entry name" value="TWO-COMPONENT HISTIDINE KINASE"/>
    <property type="match status" value="1"/>
</dbReference>
<dbReference type="Pfam" id="PF02518">
    <property type="entry name" value="HATPase_c"/>
    <property type="match status" value="1"/>
</dbReference>
<feature type="transmembrane region" description="Helical" evidence="6">
    <location>
        <begin position="176"/>
        <end position="197"/>
    </location>
</feature>
<feature type="transmembrane region" description="Helical" evidence="6">
    <location>
        <begin position="203"/>
        <end position="221"/>
    </location>
</feature>
<dbReference type="GO" id="GO:0000156">
    <property type="term" value="F:phosphorelay response regulator activity"/>
    <property type="evidence" value="ECO:0007669"/>
    <property type="project" value="TreeGrafter"/>
</dbReference>
<feature type="domain" description="Histidine kinase" evidence="7">
    <location>
        <begin position="343"/>
        <end position="551"/>
    </location>
</feature>
<dbReference type="InterPro" id="IPR003594">
    <property type="entry name" value="HATPase_dom"/>
</dbReference>
<dbReference type="Proteomes" id="UP000216308">
    <property type="component" value="Unassembled WGS sequence"/>
</dbReference>
<keyword evidence="6" id="KW-0812">Transmembrane</keyword>
<dbReference type="SMART" id="SM00388">
    <property type="entry name" value="HisKA"/>
    <property type="match status" value="1"/>
</dbReference>
<dbReference type="InterPro" id="IPR036097">
    <property type="entry name" value="HisK_dim/P_sf"/>
</dbReference>
<name>A0A256ILZ9_9EURY</name>
<dbReference type="InterPro" id="IPR050351">
    <property type="entry name" value="BphY/WalK/GraS-like"/>
</dbReference>
<gene>
    <name evidence="8" type="ORF">DJ70_05370</name>
</gene>
<evidence type="ECO:0000256" key="1">
    <source>
        <dbReference type="ARBA" id="ARBA00000085"/>
    </source>
</evidence>
<dbReference type="CDD" id="cd00075">
    <property type="entry name" value="HATPase"/>
    <property type="match status" value="1"/>
</dbReference>
<dbReference type="Gene3D" id="3.30.565.10">
    <property type="entry name" value="Histidine kinase-like ATPase, C-terminal domain"/>
    <property type="match status" value="1"/>
</dbReference>
<evidence type="ECO:0000256" key="6">
    <source>
        <dbReference type="SAM" id="Phobius"/>
    </source>
</evidence>
<feature type="transmembrane region" description="Helical" evidence="6">
    <location>
        <begin position="6"/>
        <end position="27"/>
    </location>
</feature>
<sequence>MMNPLLLGHVIIFALSAIACVATIPQARKIQHPETREGLIVFLGSVALWSGGYIGYLLAPTCAGKLDFYIFGFIFAFVAVGAWLYFCAAYTGRPPRHAPFRNLILGTFLFFTALKVTNPLHNLYFTTEWVTEPFPHLVIHHELLYWIVLGLSYAAIAVGFFVLMERFHHTGSDSRPLVVLVGLSGLPAVATIIGGQVDWLLPLMYEPPGVALFAVGTLFFYRQRFEAIRLTGESEKPAIFLDQETRIQDYNQAARKLFPTLEDSFGEPLEAVNTALADHLTKQDILTITQEGETRYYDVSSTPFLAGEVTTGQLVTVTDVTERESYRQRLEEKTEQLEALNRVVRHDIRNDMTVILGWAEILKDHIDEDGEDALDRVLQKSRHVIQFTEVAREFVESLSEEGTAELEEIQLQPLLDAELAAVRDSFPNAQFHVSGELCDVSVQANEMLSSVFRNILENAVRHNDKETPEITVSCEENSETVRYRIADNGPGIPDQQKEQIFGKGEKGLDSPGSGIGLYLVHLLTDQFGGDVWVEDNDPTGSVFVVELPIHKPSNKTS</sequence>
<dbReference type="PROSITE" id="PS50109">
    <property type="entry name" value="HIS_KIN"/>
    <property type="match status" value="1"/>
</dbReference>
<keyword evidence="6" id="KW-0472">Membrane</keyword>
<keyword evidence="5 8" id="KW-0418">Kinase</keyword>
<dbReference type="PRINTS" id="PR00344">
    <property type="entry name" value="BCTRLSENSOR"/>
</dbReference>
<feature type="transmembrane region" description="Helical" evidence="6">
    <location>
        <begin position="103"/>
        <end position="124"/>
    </location>
</feature>
<feature type="transmembrane region" description="Helical" evidence="6">
    <location>
        <begin position="144"/>
        <end position="164"/>
    </location>
</feature>
<protein>
    <recommendedName>
        <fullName evidence="2">histidine kinase</fullName>
        <ecNumber evidence="2">2.7.13.3</ecNumber>
    </recommendedName>
</protein>
<dbReference type="InterPro" id="IPR003661">
    <property type="entry name" value="HisK_dim/P_dom"/>
</dbReference>
<dbReference type="AlphaFoldDB" id="A0A256ILZ9"/>
<evidence type="ECO:0000313" key="8">
    <source>
        <dbReference type="EMBL" id="OYR57588.1"/>
    </source>
</evidence>
<evidence type="ECO:0000256" key="2">
    <source>
        <dbReference type="ARBA" id="ARBA00012438"/>
    </source>
</evidence>
<keyword evidence="3" id="KW-0597">Phosphoprotein</keyword>
<dbReference type="InterPro" id="IPR005467">
    <property type="entry name" value="His_kinase_dom"/>
</dbReference>
<feature type="transmembrane region" description="Helical" evidence="6">
    <location>
        <begin position="39"/>
        <end position="56"/>
    </location>
</feature>
<organism evidence="8 9">
    <name type="scientific">Halorubrum halodurans</name>
    <dbReference type="NCBI Taxonomy" id="1383851"/>
    <lineage>
        <taxon>Archaea</taxon>
        <taxon>Methanobacteriati</taxon>
        <taxon>Methanobacteriota</taxon>
        <taxon>Stenosarchaea group</taxon>
        <taxon>Halobacteria</taxon>
        <taxon>Halobacteriales</taxon>
        <taxon>Haloferacaceae</taxon>
        <taxon>Halorubrum</taxon>
    </lineage>
</organism>
<evidence type="ECO:0000256" key="3">
    <source>
        <dbReference type="ARBA" id="ARBA00022553"/>
    </source>
</evidence>
<evidence type="ECO:0000256" key="4">
    <source>
        <dbReference type="ARBA" id="ARBA00022679"/>
    </source>
</evidence>
<dbReference type="EC" id="2.7.13.3" evidence="2"/>
<dbReference type="GO" id="GO:0000155">
    <property type="term" value="F:phosphorelay sensor kinase activity"/>
    <property type="evidence" value="ECO:0007669"/>
    <property type="project" value="InterPro"/>
</dbReference>
<dbReference type="SUPFAM" id="SSF55785">
    <property type="entry name" value="PYP-like sensor domain (PAS domain)"/>
    <property type="match status" value="1"/>
</dbReference>
<dbReference type="PANTHER" id="PTHR42878:SF15">
    <property type="entry name" value="BACTERIOPHYTOCHROME"/>
    <property type="match status" value="1"/>
</dbReference>
<comment type="caution">
    <text evidence="8">The sequence shown here is derived from an EMBL/GenBank/DDBJ whole genome shotgun (WGS) entry which is preliminary data.</text>
</comment>
<dbReference type="Pfam" id="PF00512">
    <property type="entry name" value="HisKA"/>
    <property type="match status" value="1"/>
</dbReference>
<evidence type="ECO:0000313" key="9">
    <source>
        <dbReference type="Proteomes" id="UP000216308"/>
    </source>
</evidence>
<dbReference type="Gene3D" id="3.30.450.20">
    <property type="entry name" value="PAS domain"/>
    <property type="match status" value="1"/>
</dbReference>
<dbReference type="GO" id="GO:0007234">
    <property type="term" value="P:osmosensory signaling via phosphorelay pathway"/>
    <property type="evidence" value="ECO:0007669"/>
    <property type="project" value="TreeGrafter"/>
</dbReference>
<dbReference type="InterPro" id="IPR031621">
    <property type="entry name" value="HisKA_7TM"/>
</dbReference>
<dbReference type="InterPro" id="IPR004358">
    <property type="entry name" value="Sig_transdc_His_kin-like_C"/>
</dbReference>
<dbReference type="SUPFAM" id="SSF47384">
    <property type="entry name" value="Homodimeric domain of signal transducing histidine kinase"/>
    <property type="match status" value="1"/>
</dbReference>
<feature type="transmembrane region" description="Helical" evidence="6">
    <location>
        <begin position="68"/>
        <end position="91"/>
    </location>
</feature>
<reference evidence="8 9" key="1">
    <citation type="journal article" date="2014" name="Front. Microbiol.">
        <title>Population and genomic analysis of the genus Halorubrum.</title>
        <authorList>
            <person name="Fullmer M.S."/>
            <person name="Soucy S.M."/>
            <person name="Swithers K.S."/>
            <person name="Makkay A.M."/>
            <person name="Wheeler R."/>
            <person name="Ventosa A."/>
            <person name="Gogarten J.P."/>
            <person name="Papke R.T."/>
        </authorList>
    </citation>
    <scope>NUCLEOTIDE SEQUENCE [LARGE SCALE GENOMIC DNA]</scope>
    <source>
        <strain evidence="8 9">Cb34</strain>
    </source>
</reference>
<evidence type="ECO:0000256" key="5">
    <source>
        <dbReference type="ARBA" id="ARBA00022777"/>
    </source>
</evidence>
<dbReference type="InterPro" id="IPR035965">
    <property type="entry name" value="PAS-like_dom_sf"/>
</dbReference>